<evidence type="ECO:0000256" key="1">
    <source>
        <dbReference type="SAM" id="Phobius"/>
    </source>
</evidence>
<feature type="transmembrane region" description="Helical" evidence="1">
    <location>
        <begin position="92"/>
        <end position="109"/>
    </location>
</feature>
<protein>
    <submittedName>
        <fullName evidence="2">Uncharacterized protein</fullName>
    </submittedName>
</protein>
<gene>
    <name evidence="2" type="ORF">A8708_20440</name>
</gene>
<evidence type="ECO:0000313" key="2">
    <source>
        <dbReference type="EMBL" id="OAS16388.1"/>
    </source>
</evidence>
<keyword evidence="1" id="KW-0472">Membrane</keyword>
<dbReference type="EMBL" id="LYPB01000076">
    <property type="protein sequence ID" value="OAS16388.1"/>
    <property type="molecule type" value="Genomic_DNA"/>
</dbReference>
<keyword evidence="1" id="KW-0812">Transmembrane</keyword>
<feature type="transmembrane region" description="Helical" evidence="1">
    <location>
        <begin position="31"/>
        <end position="47"/>
    </location>
</feature>
<evidence type="ECO:0000313" key="3">
    <source>
        <dbReference type="Proteomes" id="UP000078454"/>
    </source>
</evidence>
<feature type="transmembrane region" description="Helical" evidence="1">
    <location>
        <begin position="167"/>
        <end position="183"/>
    </location>
</feature>
<dbReference type="AlphaFoldDB" id="A0A198A5Y1"/>
<keyword evidence="1" id="KW-1133">Transmembrane helix</keyword>
<keyword evidence="3" id="KW-1185">Reference proteome</keyword>
<dbReference type="RefSeq" id="WP_068667405.1">
    <property type="nucleotide sequence ID" value="NZ_LYPB01000076.1"/>
</dbReference>
<dbReference type="OrthoDB" id="1681403at2"/>
<name>A0A198A5Y1_9BACL</name>
<proteinExistence type="predicted"/>
<reference evidence="2 3" key="1">
    <citation type="submission" date="2016-05" db="EMBL/GenBank/DDBJ databases">
        <title>Paenibacillus sp. 1ZS3-15 nov., isolated from the rhizosphere soil.</title>
        <authorList>
            <person name="Zhang X.X."/>
            <person name="Zhang J."/>
        </authorList>
    </citation>
    <scope>NUCLEOTIDE SEQUENCE [LARGE SCALE GENOMIC DNA]</scope>
    <source>
        <strain evidence="2 3">1ZS3-15</strain>
    </source>
</reference>
<feature type="transmembrane region" description="Helical" evidence="1">
    <location>
        <begin position="54"/>
        <end position="77"/>
    </location>
</feature>
<feature type="transmembrane region" description="Helical" evidence="1">
    <location>
        <begin position="203"/>
        <end position="225"/>
    </location>
</feature>
<comment type="caution">
    <text evidence="2">The sequence shown here is derived from an EMBL/GenBank/DDBJ whole genome shotgun (WGS) entry which is preliminary data.</text>
</comment>
<organism evidence="2 3">
    <name type="scientific">Paenibacillus oryzisoli</name>
    <dbReference type="NCBI Taxonomy" id="1850517"/>
    <lineage>
        <taxon>Bacteria</taxon>
        <taxon>Bacillati</taxon>
        <taxon>Bacillota</taxon>
        <taxon>Bacilli</taxon>
        <taxon>Bacillales</taxon>
        <taxon>Paenibacillaceae</taxon>
        <taxon>Paenibacillus</taxon>
    </lineage>
</organism>
<accession>A0A198A5Y1</accession>
<sequence>MSTVQSQSPRRQQAVLSQDGLSSLRWQDPKIIAWWSASFPGFGHFLLHQFIRGFLLSAWEVAINSLAGINEAIYYSFSGQFDMVTQVIEPRWAFAYAIVYLFSIWDSYIKAINANKQYHLAKLEGAKLTSNLMKPWTITNISPKRPWAAMVSSLVFPGLGQLYNNRISLGFFGVFWWFVYMSLSRSHEAALYLVLGKLSKSTALLSPHWLLFMPSVICGAMYDAYMTAIDHNRLFRIEQKQYLTEKYPHFPIQLFEKENAPHVDY</sequence>
<dbReference type="Proteomes" id="UP000078454">
    <property type="component" value="Unassembled WGS sequence"/>
</dbReference>
<dbReference type="STRING" id="1850517.A8708_20440"/>